<dbReference type="eggNOG" id="KOG0023">
    <property type="taxonomic scope" value="Eukaryota"/>
</dbReference>
<evidence type="ECO:0000259" key="8">
    <source>
        <dbReference type="SMART" id="SM00829"/>
    </source>
</evidence>
<dbReference type="OMA" id="AWFYDAC"/>
<dbReference type="InterPro" id="IPR020843">
    <property type="entry name" value="ER"/>
</dbReference>
<feature type="domain" description="Enoyl reductase (ER)" evidence="8">
    <location>
        <begin position="19"/>
        <end position="355"/>
    </location>
</feature>
<keyword evidence="6" id="KW-0560">Oxidoreductase</keyword>
<dbReference type="Pfam" id="PF08240">
    <property type="entry name" value="ADH_N"/>
    <property type="match status" value="1"/>
</dbReference>
<comment type="cofactor">
    <cofactor evidence="1">
        <name>Zn(2+)</name>
        <dbReference type="ChEBI" id="CHEBI:29105"/>
    </cofactor>
</comment>
<evidence type="ECO:0000313" key="9">
    <source>
        <dbReference type="EMBL" id="EKD01842.1"/>
    </source>
</evidence>
<dbReference type="EC" id="1.1.1.1" evidence="3"/>
<gene>
    <name evidence="9" type="ORF">A1Q2_03905</name>
</gene>
<evidence type="ECO:0000256" key="2">
    <source>
        <dbReference type="ARBA" id="ARBA00008072"/>
    </source>
</evidence>
<dbReference type="FunFam" id="3.40.50.720:FF:000039">
    <property type="entry name" value="Alcohol dehydrogenase AdhP"/>
    <property type="match status" value="1"/>
</dbReference>
<dbReference type="PANTHER" id="PTHR42940">
    <property type="entry name" value="ALCOHOL DEHYDROGENASE 1-RELATED"/>
    <property type="match status" value="1"/>
</dbReference>
<dbReference type="SMART" id="SM00829">
    <property type="entry name" value="PKS_ER"/>
    <property type="match status" value="1"/>
</dbReference>
<dbReference type="GO" id="GO:0046872">
    <property type="term" value="F:metal ion binding"/>
    <property type="evidence" value="ECO:0007669"/>
    <property type="project" value="UniProtKB-KW"/>
</dbReference>
<keyword evidence="7" id="KW-0520">NAD</keyword>
<dbReference type="HOGENOM" id="CLU_026673_20_1_1"/>
<dbReference type="Pfam" id="PF00107">
    <property type="entry name" value="ADH_zinc_N"/>
    <property type="match status" value="1"/>
</dbReference>
<evidence type="ECO:0000256" key="3">
    <source>
        <dbReference type="ARBA" id="ARBA00013190"/>
    </source>
</evidence>
<dbReference type="Proteomes" id="UP000006757">
    <property type="component" value="Unassembled WGS sequence"/>
</dbReference>
<keyword evidence="5" id="KW-0862">Zinc</keyword>
<keyword evidence="10" id="KW-1185">Reference proteome</keyword>
<evidence type="ECO:0000256" key="7">
    <source>
        <dbReference type="ARBA" id="ARBA00023027"/>
    </source>
</evidence>
<organism evidence="9 10">
    <name type="scientific">Trichosporon asahii var. asahii (strain CBS 8904)</name>
    <name type="common">Yeast</name>
    <dbReference type="NCBI Taxonomy" id="1220162"/>
    <lineage>
        <taxon>Eukaryota</taxon>
        <taxon>Fungi</taxon>
        <taxon>Dikarya</taxon>
        <taxon>Basidiomycota</taxon>
        <taxon>Agaricomycotina</taxon>
        <taxon>Tremellomycetes</taxon>
        <taxon>Trichosporonales</taxon>
        <taxon>Trichosporonaceae</taxon>
        <taxon>Trichosporon</taxon>
    </lineage>
</organism>
<evidence type="ECO:0000256" key="6">
    <source>
        <dbReference type="ARBA" id="ARBA00023002"/>
    </source>
</evidence>
<dbReference type="FunCoup" id="K1VQX6">
    <property type="interactions" value="228"/>
</dbReference>
<evidence type="ECO:0000256" key="1">
    <source>
        <dbReference type="ARBA" id="ARBA00001947"/>
    </source>
</evidence>
<dbReference type="STRING" id="1220162.K1VQX6"/>
<accession>K1VQX6</accession>
<dbReference type="GO" id="GO:0004022">
    <property type="term" value="F:alcohol dehydrogenase (NAD+) activity"/>
    <property type="evidence" value="ECO:0007669"/>
    <property type="project" value="UniProtKB-EC"/>
</dbReference>
<evidence type="ECO:0000256" key="5">
    <source>
        <dbReference type="ARBA" id="ARBA00022833"/>
    </source>
</evidence>
<dbReference type="Gene3D" id="3.40.50.720">
    <property type="entry name" value="NAD(P)-binding Rossmann-like Domain"/>
    <property type="match status" value="1"/>
</dbReference>
<dbReference type="SUPFAM" id="SSF51735">
    <property type="entry name" value="NAD(P)-binding Rossmann-fold domains"/>
    <property type="match status" value="1"/>
</dbReference>
<dbReference type="AlphaFoldDB" id="K1VQX6"/>
<dbReference type="PANTHER" id="PTHR42940:SF3">
    <property type="entry name" value="ALCOHOL DEHYDROGENASE 1-RELATED"/>
    <property type="match status" value="1"/>
</dbReference>
<protein>
    <recommendedName>
        <fullName evidence="3">alcohol dehydrogenase</fullName>
        <ecNumber evidence="3">1.1.1.1</ecNumber>
    </recommendedName>
</protein>
<sequence>MTVAGQEEIPKTQRAAVSDDASGFEIREIPVTQPDELEPGRALVKVLYSGVCHTDLHVIKDEWPLKPNRPSIAGHEGAGIIVAINDPISKLKVGDRVGIKWIAHSCNQCDYCISGDEPLCAEAKCSGINADGSFMQYCPAYTSQLTKIPDNIPLEEAAPILCAGVTVYKALKRANVKAGQWVAIPGAGGGLGSLALQYAKYMGLSTIAIDTGAEKKALCEKLGASAWVDFKETKDIVSAVKAATPDGLGPQAAIIASPMPEAYLIAMEYIRPSGTVVAVGLPKEGAYVKADVFWTVATNKTLTSSYVGNRKDANEALEIAAAGHVKCPIKVEPFDNLQSVYDRMVSGQLPGRVVLDLFK</sequence>
<keyword evidence="4" id="KW-0479">Metal-binding</keyword>
<dbReference type="OrthoDB" id="1879366at2759"/>
<dbReference type="SUPFAM" id="SSF50129">
    <property type="entry name" value="GroES-like"/>
    <property type="match status" value="1"/>
</dbReference>
<dbReference type="CDD" id="cd08297">
    <property type="entry name" value="CAD3"/>
    <property type="match status" value="1"/>
</dbReference>
<name>K1VQX6_TRIAC</name>
<comment type="similarity">
    <text evidence="2">Belongs to the zinc-containing alcohol dehydrogenase family.</text>
</comment>
<dbReference type="Gene3D" id="3.90.180.10">
    <property type="entry name" value="Medium-chain alcohol dehydrogenases, catalytic domain"/>
    <property type="match status" value="1"/>
</dbReference>
<comment type="caution">
    <text evidence="9">The sequence shown here is derived from an EMBL/GenBank/DDBJ whole genome shotgun (WGS) entry which is preliminary data.</text>
</comment>
<dbReference type="InterPro" id="IPR036291">
    <property type="entry name" value="NAD(P)-bd_dom_sf"/>
</dbReference>
<evidence type="ECO:0000313" key="10">
    <source>
        <dbReference type="Proteomes" id="UP000006757"/>
    </source>
</evidence>
<reference evidence="9 10" key="1">
    <citation type="journal article" date="2012" name="Eukaryot. Cell">
        <title>Genome sequence of the Trichosporon asahii environmental strain CBS 8904.</title>
        <authorList>
            <person name="Yang R.Y."/>
            <person name="Li H.T."/>
            <person name="Zhu H."/>
            <person name="Zhou G.P."/>
            <person name="Wang M."/>
            <person name="Wang L."/>
        </authorList>
    </citation>
    <scope>NUCLEOTIDE SEQUENCE [LARGE SCALE GENOMIC DNA]</scope>
    <source>
        <strain evidence="9 10">CBS 8904</strain>
    </source>
</reference>
<dbReference type="InterPro" id="IPR011032">
    <property type="entry name" value="GroES-like_sf"/>
</dbReference>
<dbReference type="InterPro" id="IPR013149">
    <property type="entry name" value="ADH-like_C"/>
</dbReference>
<dbReference type="GO" id="GO:0005737">
    <property type="term" value="C:cytoplasm"/>
    <property type="evidence" value="ECO:0007669"/>
    <property type="project" value="TreeGrafter"/>
</dbReference>
<dbReference type="EMBL" id="AMBO01000310">
    <property type="protein sequence ID" value="EKD01842.1"/>
    <property type="molecule type" value="Genomic_DNA"/>
</dbReference>
<proteinExistence type="inferred from homology"/>
<dbReference type="InterPro" id="IPR013154">
    <property type="entry name" value="ADH-like_N"/>
</dbReference>
<evidence type="ECO:0000256" key="4">
    <source>
        <dbReference type="ARBA" id="ARBA00022723"/>
    </source>
</evidence>
<dbReference type="InParanoid" id="K1VQX6"/>